<dbReference type="Proteomes" id="UP000240717">
    <property type="component" value="Unassembled WGS sequence"/>
</dbReference>
<dbReference type="GO" id="GO:0005524">
    <property type="term" value="F:ATP binding"/>
    <property type="evidence" value="ECO:0007669"/>
    <property type="project" value="UniProtKB-KW"/>
</dbReference>
<dbReference type="SUPFAM" id="SSF53633">
    <property type="entry name" value="Carbamate kinase-like"/>
    <property type="match status" value="1"/>
</dbReference>
<dbReference type="RefSeq" id="WP_107532441.1">
    <property type="nucleotide sequence ID" value="NZ_PZEV01000045.1"/>
</dbReference>
<evidence type="ECO:0000313" key="12">
    <source>
        <dbReference type="Proteomes" id="UP000240717"/>
    </source>
</evidence>
<reference evidence="11 12" key="1">
    <citation type="journal article" date="2016" name="Front. Microbiol.">
        <title>Comprehensive Phylogenetic Analysis of Bovine Non-aureus Staphylococci Species Based on Whole-Genome Sequencing.</title>
        <authorList>
            <person name="Naushad S."/>
            <person name="Barkema H.W."/>
            <person name="Luby C."/>
            <person name="Condas L.A."/>
            <person name="Nobrega D.B."/>
            <person name="Carson D.A."/>
            <person name="De Buck J."/>
        </authorList>
    </citation>
    <scope>NUCLEOTIDE SEQUENCE [LARGE SCALE GENOMIC DNA]</scope>
    <source>
        <strain evidence="11 12">SNUC 2993</strain>
    </source>
</reference>
<evidence type="ECO:0000259" key="10">
    <source>
        <dbReference type="Pfam" id="PF00696"/>
    </source>
</evidence>
<dbReference type="AlphaFoldDB" id="A0A2T4PY73"/>
<dbReference type="GO" id="GO:0005737">
    <property type="term" value="C:cytoplasm"/>
    <property type="evidence" value="ECO:0007669"/>
    <property type="project" value="InterPro"/>
</dbReference>
<keyword evidence="8" id="KW-0067">ATP-binding</keyword>
<dbReference type="InterPro" id="IPR036393">
    <property type="entry name" value="AceGlu_kinase-like_sf"/>
</dbReference>
<comment type="caution">
    <text evidence="11">The sequence shown here is derived from an EMBL/GenBank/DDBJ whole genome shotgun (WGS) entry which is preliminary data.</text>
</comment>
<protein>
    <recommendedName>
        <fullName evidence="2">acetylglutamate kinase</fullName>
        <ecNumber evidence="2">2.7.2.8</ecNumber>
    </recommendedName>
</protein>
<proteinExistence type="predicted"/>
<dbReference type="EMBL" id="PZEV01000045">
    <property type="protein sequence ID" value="PTI49903.1"/>
    <property type="molecule type" value="Genomic_DNA"/>
</dbReference>
<evidence type="ECO:0000256" key="7">
    <source>
        <dbReference type="ARBA" id="ARBA00022777"/>
    </source>
</evidence>
<accession>A0A2T4PY73</accession>
<dbReference type="Pfam" id="PF00696">
    <property type="entry name" value="AA_kinase"/>
    <property type="match status" value="1"/>
</dbReference>
<evidence type="ECO:0000256" key="3">
    <source>
        <dbReference type="ARBA" id="ARBA00022571"/>
    </source>
</evidence>
<keyword evidence="4" id="KW-0028">Amino-acid biosynthesis</keyword>
<comment type="catalytic activity">
    <reaction evidence="9">
        <text>N-acetyl-L-glutamate + ATP = N-acetyl-L-glutamyl 5-phosphate + ADP</text>
        <dbReference type="Rhea" id="RHEA:14629"/>
        <dbReference type="ChEBI" id="CHEBI:30616"/>
        <dbReference type="ChEBI" id="CHEBI:44337"/>
        <dbReference type="ChEBI" id="CHEBI:57936"/>
        <dbReference type="ChEBI" id="CHEBI:456216"/>
        <dbReference type="EC" id="2.7.2.8"/>
    </reaction>
</comment>
<dbReference type="EC" id="2.7.2.8" evidence="2"/>
<gene>
    <name evidence="11" type="primary">argB</name>
    <name evidence="11" type="ORF">BU085_10880</name>
</gene>
<feature type="domain" description="Aspartate/glutamate/uridylate kinase" evidence="10">
    <location>
        <begin position="4"/>
        <end position="233"/>
    </location>
</feature>
<keyword evidence="7 11" id="KW-0418">Kinase</keyword>
<name>A0A2T4PY73_STAWA</name>
<dbReference type="InterPro" id="IPR001048">
    <property type="entry name" value="Asp/Glu/Uridylate_kinase"/>
</dbReference>
<dbReference type="CDD" id="cd04238">
    <property type="entry name" value="AAK_NAGK-like"/>
    <property type="match status" value="1"/>
</dbReference>
<dbReference type="NCBIfam" id="TIGR00761">
    <property type="entry name" value="argB"/>
    <property type="match status" value="1"/>
</dbReference>
<evidence type="ECO:0000256" key="9">
    <source>
        <dbReference type="ARBA" id="ARBA00048141"/>
    </source>
</evidence>
<organism evidence="11 12">
    <name type="scientific">Staphylococcus warneri</name>
    <dbReference type="NCBI Taxonomy" id="1292"/>
    <lineage>
        <taxon>Bacteria</taxon>
        <taxon>Bacillati</taxon>
        <taxon>Bacillota</taxon>
        <taxon>Bacilli</taxon>
        <taxon>Bacillales</taxon>
        <taxon>Staphylococcaceae</taxon>
        <taxon>Staphylococcus</taxon>
    </lineage>
</organism>
<dbReference type="GO" id="GO:0006526">
    <property type="term" value="P:L-arginine biosynthetic process"/>
    <property type="evidence" value="ECO:0007669"/>
    <property type="project" value="UniProtKB-KW"/>
</dbReference>
<keyword evidence="5" id="KW-0808">Transferase</keyword>
<dbReference type="PIRSF" id="PIRSF000728">
    <property type="entry name" value="NAGK"/>
    <property type="match status" value="1"/>
</dbReference>
<evidence type="ECO:0000256" key="2">
    <source>
        <dbReference type="ARBA" id="ARBA00013065"/>
    </source>
</evidence>
<keyword evidence="6" id="KW-0547">Nucleotide-binding</keyword>
<evidence type="ECO:0000313" key="11">
    <source>
        <dbReference type="EMBL" id="PTI49903.1"/>
    </source>
</evidence>
<dbReference type="GO" id="GO:0003991">
    <property type="term" value="F:acetylglutamate kinase activity"/>
    <property type="evidence" value="ECO:0007669"/>
    <property type="project" value="UniProtKB-EC"/>
</dbReference>
<dbReference type="PANTHER" id="PTHR23342">
    <property type="entry name" value="N-ACETYLGLUTAMATE SYNTHASE"/>
    <property type="match status" value="1"/>
</dbReference>
<keyword evidence="3" id="KW-0055">Arginine biosynthesis</keyword>
<dbReference type="PANTHER" id="PTHR23342:SF0">
    <property type="entry name" value="N-ACETYLGLUTAMATE SYNTHASE, MITOCHONDRIAL"/>
    <property type="match status" value="1"/>
</dbReference>
<evidence type="ECO:0000256" key="5">
    <source>
        <dbReference type="ARBA" id="ARBA00022679"/>
    </source>
</evidence>
<dbReference type="Gene3D" id="3.40.1160.10">
    <property type="entry name" value="Acetylglutamate kinase-like"/>
    <property type="match status" value="1"/>
</dbReference>
<evidence type="ECO:0000256" key="6">
    <source>
        <dbReference type="ARBA" id="ARBA00022741"/>
    </source>
</evidence>
<sequence>MNQIIVIKMGGIAIKHLSKNTIMQIKNWIKQNDQIIIVHGGGNVIESLLMKANHPTVKKDGLRVTAKEDLPIIKDALFNHVGQKLTSDLKAANLNVKQLREDQLSIIQADYLNYQHYGSVGKNIQVKVNAIQNYLIQNMIPVISSIGTHQDGELININADHLATAIAIAMKARKLILMTDVKGVIEHGTLIKRLNINHVQSKIDNHIITGGMIPKINSAVSTVKSGVQEVIIGDNLLTGTIIEGNIK</sequence>
<dbReference type="STRING" id="1194526.A284_06085"/>
<evidence type="ECO:0000256" key="8">
    <source>
        <dbReference type="ARBA" id="ARBA00022840"/>
    </source>
</evidence>
<evidence type="ECO:0000256" key="1">
    <source>
        <dbReference type="ARBA" id="ARBA00004828"/>
    </source>
</evidence>
<comment type="pathway">
    <text evidence="1">Amino-acid biosynthesis; L-arginine biosynthesis; N(2)-acetyl-L-ornithine from L-glutamate: step 2/4.</text>
</comment>
<dbReference type="InterPro" id="IPR004662">
    <property type="entry name" value="AcgluKinase_fam"/>
</dbReference>
<evidence type="ECO:0000256" key="4">
    <source>
        <dbReference type="ARBA" id="ARBA00022605"/>
    </source>
</evidence>